<evidence type="ECO:0000256" key="1">
    <source>
        <dbReference type="SAM" id="MobiDB-lite"/>
    </source>
</evidence>
<organism evidence="2 3">
    <name type="scientific">Vespula pensylvanica</name>
    <name type="common">Western yellow jacket</name>
    <name type="synonym">Wasp</name>
    <dbReference type="NCBI Taxonomy" id="30213"/>
    <lineage>
        <taxon>Eukaryota</taxon>
        <taxon>Metazoa</taxon>
        <taxon>Ecdysozoa</taxon>
        <taxon>Arthropoda</taxon>
        <taxon>Hexapoda</taxon>
        <taxon>Insecta</taxon>
        <taxon>Pterygota</taxon>
        <taxon>Neoptera</taxon>
        <taxon>Endopterygota</taxon>
        <taxon>Hymenoptera</taxon>
        <taxon>Apocrita</taxon>
        <taxon>Aculeata</taxon>
        <taxon>Vespoidea</taxon>
        <taxon>Vespidae</taxon>
        <taxon>Vespinae</taxon>
        <taxon>Vespula</taxon>
    </lineage>
</organism>
<gene>
    <name evidence="2" type="ORF">H0235_009499</name>
</gene>
<dbReference type="EMBL" id="JACSDY010000008">
    <property type="protein sequence ID" value="KAF7421663.1"/>
    <property type="molecule type" value="Genomic_DNA"/>
</dbReference>
<feature type="region of interest" description="Disordered" evidence="1">
    <location>
        <begin position="1"/>
        <end position="93"/>
    </location>
</feature>
<evidence type="ECO:0000313" key="2">
    <source>
        <dbReference type="EMBL" id="KAF7421663.1"/>
    </source>
</evidence>
<evidence type="ECO:0000313" key="3">
    <source>
        <dbReference type="Proteomes" id="UP000600918"/>
    </source>
</evidence>
<protein>
    <submittedName>
        <fullName evidence="2">Uncharacterized protein</fullName>
    </submittedName>
</protein>
<dbReference type="AlphaFoldDB" id="A0A834NYY1"/>
<keyword evidence="3" id="KW-1185">Reference proteome</keyword>
<proteinExistence type="predicted"/>
<name>A0A834NYY1_VESPE</name>
<sequence length="108" mass="11027">MSEEEEERRSGSGGGDGGGGGGSGDGGGGGVKGRGNGGGGDGGGGRPFMHYRRLSTVPRAFSRGRITDALERRIRDNQPASQPEGRQAGRQAWNLSKIAVGKWSVKSA</sequence>
<accession>A0A834NYY1</accession>
<feature type="compositionally biased region" description="Gly residues" evidence="1">
    <location>
        <begin position="11"/>
        <end position="46"/>
    </location>
</feature>
<dbReference type="Proteomes" id="UP000600918">
    <property type="component" value="Unassembled WGS sequence"/>
</dbReference>
<reference evidence="2" key="1">
    <citation type="journal article" date="2020" name="G3 (Bethesda)">
        <title>High-Quality Assemblies for Three Invasive Social Wasps from the &lt;i&gt;Vespula&lt;/i&gt; Genus.</title>
        <authorList>
            <person name="Harrop T.W.R."/>
            <person name="Guhlin J."/>
            <person name="McLaughlin G.M."/>
            <person name="Permina E."/>
            <person name="Stockwell P."/>
            <person name="Gilligan J."/>
            <person name="Le Lec M.F."/>
            <person name="Gruber M.A.M."/>
            <person name="Quinn O."/>
            <person name="Lovegrove M."/>
            <person name="Duncan E.J."/>
            <person name="Remnant E.J."/>
            <person name="Van Eeckhoven J."/>
            <person name="Graham B."/>
            <person name="Knapp R.A."/>
            <person name="Langford K.W."/>
            <person name="Kronenberg Z."/>
            <person name="Press M.O."/>
            <person name="Eacker S.M."/>
            <person name="Wilson-Rankin E.E."/>
            <person name="Purcell J."/>
            <person name="Lester P.J."/>
            <person name="Dearden P.K."/>
        </authorList>
    </citation>
    <scope>NUCLEOTIDE SEQUENCE</scope>
    <source>
        <strain evidence="2">Volc-1</strain>
    </source>
</reference>
<feature type="compositionally biased region" description="Basic and acidic residues" evidence="1">
    <location>
        <begin position="65"/>
        <end position="76"/>
    </location>
</feature>
<comment type="caution">
    <text evidence="2">The sequence shown here is derived from an EMBL/GenBank/DDBJ whole genome shotgun (WGS) entry which is preliminary data.</text>
</comment>